<reference evidence="1" key="1">
    <citation type="journal article" date="2014" name="Nat. Commun.">
        <title>The tobacco genome sequence and its comparison with those of tomato and potato.</title>
        <authorList>
            <person name="Sierro N."/>
            <person name="Battey J.N."/>
            <person name="Ouadi S."/>
            <person name="Bakaher N."/>
            <person name="Bovet L."/>
            <person name="Willig A."/>
            <person name="Goepfert S."/>
            <person name="Peitsch M.C."/>
            <person name="Ivanov N.V."/>
        </authorList>
    </citation>
    <scope>NUCLEOTIDE SEQUENCE [LARGE SCALE GENOMIC DNA]</scope>
</reference>
<gene>
    <name evidence="2" type="primary">LOC107766169</name>
</gene>
<organism evidence="1 2">
    <name type="scientific">Nicotiana tabacum</name>
    <name type="common">Common tobacco</name>
    <dbReference type="NCBI Taxonomy" id="4097"/>
    <lineage>
        <taxon>Eukaryota</taxon>
        <taxon>Viridiplantae</taxon>
        <taxon>Streptophyta</taxon>
        <taxon>Embryophyta</taxon>
        <taxon>Tracheophyta</taxon>
        <taxon>Spermatophyta</taxon>
        <taxon>Magnoliopsida</taxon>
        <taxon>eudicotyledons</taxon>
        <taxon>Gunneridae</taxon>
        <taxon>Pentapetalae</taxon>
        <taxon>asterids</taxon>
        <taxon>lamiids</taxon>
        <taxon>Solanales</taxon>
        <taxon>Solanaceae</taxon>
        <taxon>Nicotianoideae</taxon>
        <taxon>Nicotianeae</taxon>
        <taxon>Nicotiana</taxon>
    </lineage>
</organism>
<dbReference type="OrthoDB" id="1251556at2759"/>
<keyword evidence="1" id="KW-1185">Reference proteome</keyword>
<sequence>MGIWDFINSGKETVKGYTPDPVKKVYNTTYYYSDAAVRKIDDIVRVNGIQKLGQYIPDDEGRAKIVSFSTKFVKNASFFAVKEAANIFIPGGKAVAKIYSDTVREMETECQKKQDKSCIKENIGTNSSTSTTVRSDALRLLDGEKMLESRELKLGSENRVEADSFAHQTPEDVLRVFMMKEFMGTRYLDNLLVPDHRQQKKKP</sequence>
<dbReference type="Proteomes" id="UP000790787">
    <property type="component" value="Chromosome 21"/>
</dbReference>
<proteinExistence type="predicted"/>
<dbReference type="RefSeq" id="XP_016440400.1">
    <property type="nucleotide sequence ID" value="XM_016584914.1"/>
</dbReference>
<evidence type="ECO:0000313" key="1">
    <source>
        <dbReference type="Proteomes" id="UP000790787"/>
    </source>
</evidence>
<dbReference type="OMA" id="LRVFMMK"/>
<evidence type="ECO:0000313" key="2">
    <source>
        <dbReference type="RefSeq" id="XP_016440400.2"/>
    </source>
</evidence>
<dbReference type="GeneID" id="107766169"/>
<dbReference type="RefSeq" id="XP_016440400.2">
    <property type="nucleotide sequence ID" value="XM_016584914.2"/>
</dbReference>
<protein>
    <submittedName>
        <fullName evidence="2">Uncharacterized protein LOC107766169</fullName>
    </submittedName>
</protein>
<name>A0A1S3XK93_TOBAC</name>
<dbReference type="KEGG" id="nta:107766169"/>
<dbReference type="PaxDb" id="4097-A0A1S3XK93"/>
<reference evidence="2" key="2">
    <citation type="submission" date="2025-08" db="UniProtKB">
        <authorList>
            <consortium name="RefSeq"/>
        </authorList>
    </citation>
    <scope>IDENTIFICATION</scope>
    <source>
        <tissue evidence="2">Leaf</tissue>
    </source>
</reference>
<dbReference type="AlphaFoldDB" id="A0A1S3XK93"/>
<accession>A0A1S3XK93</accession>